<feature type="signal peptide" evidence="1">
    <location>
        <begin position="1"/>
        <end position="37"/>
    </location>
</feature>
<feature type="domain" description="CBM6/CBM35/CBM36-like 1" evidence="2">
    <location>
        <begin position="62"/>
        <end position="135"/>
    </location>
</feature>
<name>A0A1N6A539_9ACTN</name>
<keyword evidence="1" id="KW-0732">Signal</keyword>
<reference evidence="4" key="1">
    <citation type="submission" date="2016-12" db="EMBL/GenBank/DDBJ databases">
        <authorList>
            <person name="Varghese N."/>
            <person name="Submissions S."/>
        </authorList>
    </citation>
    <scope>NUCLEOTIDE SEQUENCE [LARGE SCALE GENOMIC DNA]</scope>
    <source>
        <strain evidence="4">DSM 45599</strain>
    </source>
</reference>
<dbReference type="AlphaFoldDB" id="A0A1N6A539"/>
<dbReference type="EMBL" id="FSQT01000002">
    <property type="protein sequence ID" value="SIN29178.1"/>
    <property type="molecule type" value="Genomic_DNA"/>
</dbReference>
<evidence type="ECO:0000313" key="3">
    <source>
        <dbReference type="EMBL" id="SIN29178.1"/>
    </source>
</evidence>
<organism evidence="3 4">
    <name type="scientific">Micromonospora cremea</name>
    <dbReference type="NCBI Taxonomy" id="709881"/>
    <lineage>
        <taxon>Bacteria</taxon>
        <taxon>Bacillati</taxon>
        <taxon>Actinomycetota</taxon>
        <taxon>Actinomycetes</taxon>
        <taxon>Micromonosporales</taxon>
        <taxon>Micromonosporaceae</taxon>
        <taxon>Micromonospora</taxon>
    </lineage>
</organism>
<protein>
    <recommendedName>
        <fullName evidence="2">CBM6/CBM35/CBM36-like 1 domain-containing protein</fullName>
    </recommendedName>
</protein>
<proteinExistence type="predicted"/>
<feature type="chain" id="PRO_5013360194" description="CBM6/CBM35/CBM36-like 1 domain-containing protein" evidence="1">
    <location>
        <begin position="38"/>
        <end position="138"/>
    </location>
</feature>
<accession>A0A1N6A539</accession>
<evidence type="ECO:0000259" key="2">
    <source>
        <dbReference type="Pfam" id="PF22815"/>
    </source>
</evidence>
<evidence type="ECO:0000313" key="4">
    <source>
        <dbReference type="Proteomes" id="UP000185124"/>
    </source>
</evidence>
<sequence length="138" mass="13991">MANHTTGTPHHLRHPTRAGLAAIAATLLPATSVTALAVTGTAPPASAAGLSPFDIPGRGATVPFVEQEAEKAAHNGTKIGPDLRFGTLPSEASGREAVTLDSVGEYVEFTLTAPANAVTFRHSLPDSPAGTSRDPTCG</sequence>
<dbReference type="STRING" id="709881.SAMN04489832_4962"/>
<dbReference type="InterPro" id="IPR033801">
    <property type="entry name" value="CBM6-CBM35-CBM36-like_1"/>
</dbReference>
<evidence type="ECO:0000256" key="1">
    <source>
        <dbReference type="SAM" id="SignalP"/>
    </source>
</evidence>
<dbReference type="RefSeq" id="WP_208869727.1">
    <property type="nucleotide sequence ID" value="NZ_FSQT01000002.1"/>
</dbReference>
<keyword evidence="4" id="KW-1185">Reference proteome</keyword>
<dbReference type="Pfam" id="PF22815">
    <property type="entry name" value="CatAgl_D1"/>
    <property type="match status" value="1"/>
</dbReference>
<dbReference type="Proteomes" id="UP000185124">
    <property type="component" value="Unassembled WGS sequence"/>
</dbReference>
<gene>
    <name evidence="3" type="ORF">SAMN04489832_4962</name>
</gene>